<dbReference type="AlphaFoldDB" id="A0A1D9PZF7"/>
<dbReference type="EMBL" id="CP017816">
    <property type="protein sequence ID" value="APA08095.1"/>
    <property type="molecule type" value="Genomic_DNA"/>
</dbReference>
<sequence length="315" mass="35906">MPTAEELLKVAGSPDHPSRKKVLPRYSPTIGDRLPPAARKLFEEYSNIPPSEVESHIYKIRDLAWDVFPWACIGEFWFIIFGLSRHPQYQLLIRLLTSKDATQTSEDPPKFLDIGTCIGQDLRALHRDGVPLFVLYGTDAIPQFETIGHALFKDEDRFLPDHYIVGDIFNLTPSLAKNAGTWSAVNMIMFLHLFNIPDAEQVCTNALKLLRPKAGSLITGAQTGTTQPGELVLKPPMCEPGEHKTIYRHSAETLVEFWQRVSAKLNIRVKATAEYDEEEIKERERGVRDNPDWEKSNRSFVGNSERRIYFMLELL</sequence>
<name>A0A1D9PZF7_SCLS1</name>
<accession>A0A1D9PZF7</accession>
<dbReference type="OMA" id="IGEFWFL"/>
<dbReference type="SUPFAM" id="SSF53335">
    <property type="entry name" value="S-adenosyl-L-methionine-dependent methyltransferases"/>
    <property type="match status" value="1"/>
</dbReference>
<protein>
    <recommendedName>
        <fullName evidence="3">Methyltransferase domain-containing protein</fullName>
    </recommendedName>
</protein>
<dbReference type="InterPro" id="IPR029063">
    <property type="entry name" value="SAM-dependent_MTases_sf"/>
</dbReference>
<dbReference type="Gene3D" id="3.40.50.150">
    <property type="entry name" value="Vaccinia Virus protein VP39"/>
    <property type="match status" value="1"/>
</dbReference>
<dbReference type="OrthoDB" id="2094832at2759"/>
<dbReference type="PANTHER" id="PTHR35897:SF2">
    <property type="entry name" value="METHYLTRANSFERASE DOMAIN-CONTAINING PROTEIN"/>
    <property type="match status" value="1"/>
</dbReference>
<proteinExistence type="predicted"/>
<gene>
    <name evidence="1" type="ORF">sscle_03g028650</name>
</gene>
<dbReference type="KEGG" id="ssl:SS1G_00244"/>
<dbReference type="Proteomes" id="UP000177798">
    <property type="component" value="Chromosome 3"/>
</dbReference>
<dbReference type="PANTHER" id="PTHR35897">
    <property type="entry name" value="METHYLTRANSFERASE AUSD"/>
    <property type="match status" value="1"/>
</dbReference>
<evidence type="ECO:0000313" key="2">
    <source>
        <dbReference type="Proteomes" id="UP000177798"/>
    </source>
</evidence>
<evidence type="ECO:0000313" key="1">
    <source>
        <dbReference type="EMBL" id="APA08095.1"/>
    </source>
</evidence>
<dbReference type="InterPro" id="IPR051654">
    <property type="entry name" value="Meroterpenoid_MTases"/>
</dbReference>
<dbReference type="RefSeq" id="XP_001598158.1">
    <property type="nucleotide sequence ID" value="XM_001598108.1"/>
</dbReference>
<dbReference type="VEuPathDB" id="FungiDB:sscle_03g028650"/>
<reference evidence="2" key="1">
    <citation type="journal article" date="2017" name="Genome Biol. Evol.">
        <title>The complete genome sequence of the phytopathogenic fungus Sclerotinia sclerotiorum reveals insights into the genome architecture of broad host range pathogens.</title>
        <authorList>
            <person name="Derbyshire M."/>
            <person name="Denton-Giles M."/>
            <person name="Hegedus D."/>
            <person name="Seifbarghy S."/>
            <person name="Rollins J."/>
            <person name="van Kan J."/>
            <person name="Seidl M.F."/>
            <person name="Faino L."/>
            <person name="Mbengue M."/>
            <person name="Navaud O."/>
            <person name="Raffaele S."/>
            <person name="Hammond-Kosack K."/>
            <person name="Heard S."/>
            <person name="Oliver R."/>
        </authorList>
    </citation>
    <scope>NUCLEOTIDE SEQUENCE [LARGE SCALE GENOMIC DNA]</scope>
    <source>
        <strain evidence="2">ATCC 18683 / 1980 / Ss-1</strain>
    </source>
</reference>
<evidence type="ECO:0008006" key="3">
    <source>
        <dbReference type="Google" id="ProtNLM"/>
    </source>
</evidence>
<organism evidence="1 2">
    <name type="scientific">Sclerotinia sclerotiorum (strain ATCC 18683 / 1980 / Ss-1)</name>
    <name type="common">White mold</name>
    <name type="synonym">Whetzelinia sclerotiorum</name>
    <dbReference type="NCBI Taxonomy" id="665079"/>
    <lineage>
        <taxon>Eukaryota</taxon>
        <taxon>Fungi</taxon>
        <taxon>Dikarya</taxon>
        <taxon>Ascomycota</taxon>
        <taxon>Pezizomycotina</taxon>
        <taxon>Leotiomycetes</taxon>
        <taxon>Helotiales</taxon>
        <taxon>Sclerotiniaceae</taxon>
        <taxon>Sclerotinia</taxon>
    </lineage>
</organism>